<evidence type="ECO:0000313" key="4">
    <source>
        <dbReference type="EMBL" id="MFI7440278.1"/>
    </source>
</evidence>
<dbReference type="RefSeq" id="WP_397019980.1">
    <property type="nucleotide sequence ID" value="NZ_JBITMB010000002.1"/>
</dbReference>
<protein>
    <submittedName>
        <fullName evidence="4">Zinc ribbon domain-containing protein</fullName>
    </submittedName>
</protein>
<evidence type="ECO:0000313" key="5">
    <source>
        <dbReference type="Proteomes" id="UP001612928"/>
    </source>
</evidence>
<keyword evidence="5" id="KW-1185">Reference proteome</keyword>
<comment type="caution">
    <text evidence="4">The sequence shown here is derived from an EMBL/GenBank/DDBJ whole genome shotgun (WGS) entry which is preliminary data.</text>
</comment>
<dbReference type="EMBL" id="JBITMB010000002">
    <property type="protein sequence ID" value="MFI7440278.1"/>
    <property type="molecule type" value="Genomic_DNA"/>
</dbReference>
<evidence type="ECO:0000259" key="3">
    <source>
        <dbReference type="Pfam" id="PF07282"/>
    </source>
</evidence>
<sequence length="127" mass="13788">MNTHQGSIRPSRRGTNGPPGRAAVRRSLKFPLRPTAKQAAVLAQCTCPRCGQCAADDRVAQAAFRCTACGHTAHADVNAAVNILRAGLALRDAAEAAWREAAPFRERRSHRFMLRYDGGIRSHLADI</sequence>
<evidence type="ECO:0000256" key="2">
    <source>
        <dbReference type="SAM" id="MobiDB-lite"/>
    </source>
</evidence>
<feature type="domain" description="Cas12f1-like TNB" evidence="3">
    <location>
        <begin position="46"/>
        <end position="83"/>
    </location>
</feature>
<dbReference type="InterPro" id="IPR010095">
    <property type="entry name" value="Cas12f1-like_TNB"/>
</dbReference>
<dbReference type="Pfam" id="PF07282">
    <property type="entry name" value="Cas12f1-like_TNB"/>
    <property type="match status" value="1"/>
</dbReference>
<reference evidence="4 5" key="1">
    <citation type="submission" date="2024-10" db="EMBL/GenBank/DDBJ databases">
        <title>The Natural Products Discovery Center: Release of the First 8490 Sequenced Strains for Exploring Actinobacteria Biosynthetic Diversity.</title>
        <authorList>
            <person name="Kalkreuter E."/>
            <person name="Kautsar S.A."/>
            <person name="Yang D."/>
            <person name="Bader C.D."/>
            <person name="Teijaro C.N."/>
            <person name="Fluegel L."/>
            <person name="Davis C.M."/>
            <person name="Simpson J.R."/>
            <person name="Lauterbach L."/>
            <person name="Steele A.D."/>
            <person name="Gui C."/>
            <person name="Meng S."/>
            <person name="Li G."/>
            <person name="Viehrig K."/>
            <person name="Ye F."/>
            <person name="Su P."/>
            <person name="Kiefer A.F."/>
            <person name="Nichols A."/>
            <person name="Cepeda A.J."/>
            <person name="Yan W."/>
            <person name="Fan B."/>
            <person name="Jiang Y."/>
            <person name="Adhikari A."/>
            <person name="Zheng C.-J."/>
            <person name="Schuster L."/>
            <person name="Cowan T.M."/>
            <person name="Smanski M.J."/>
            <person name="Chevrette M.G."/>
            <person name="De Carvalho L.P.S."/>
            <person name="Shen B."/>
        </authorList>
    </citation>
    <scope>NUCLEOTIDE SEQUENCE [LARGE SCALE GENOMIC DNA]</scope>
    <source>
        <strain evidence="4 5">NPDC049503</strain>
    </source>
</reference>
<keyword evidence="1" id="KW-0238">DNA-binding</keyword>
<organism evidence="4 5">
    <name type="scientific">Nonomuraea indica</name>
    <dbReference type="NCBI Taxonomy" id="1581193"/>
    <lineage>
        <taxon>Bacteria</taxon>
        <taxon>Bacillati</taxon>
        <taxon>Actinomycetota</taxon>
        <taxon>Actinomycetes</taxon>
        <taxon>Streptosporangiales</taxon>
        <taxon>Streptosporangiaceae</taxon>
        <taxon>Nonomuraea</taxon>
    </lineage>
</organism>
<evidence type="ECO:0000256" key="1">
    <source>
        <dbReference type="ARBA" id="ARBA00023125"/>
    </source>
</evidence>
<dbReference type="Proteomes" id="UP001612928">
    <property type="component" value="Unassembled WGS sequence"/>
</dbReference>
<gene>
    <name evidence="4" type="ORF">ACIBP5_09975</name>
</gene>
<name>A0ABW8A1H3_9ACTN</name>
<proteinExistence type="predicted"/>
<feature type="region of interest" description="Disordered" evidence="2">
    <location>
        <begin position="1"/>
        <end position="25"/>
    </location>
</feature>
<accession>A0ABW8A1H3</accession>